<evidence type="ECO:0000313" key="2">
    <source>
        <dbReference type="Proteomes" id="UP000266841"/>
    </source>
</evidence>
<dbReference type="Proteomes" id="UP000266841">
    <property type="component" value="Unassembled WGS sequence"/>
</dbReference>
<accession>K0T3G5</accession>
<evidence type="ECO:0000313" key="1">
    <source>
        <dbReference type="EMBL" id="EJK64977.1"/>
    </source>
</evidence>
<comment type="caution">
    <text evidence="1">The sequence shown here is derived from an EMBL/GenBank/DDBJ whole genome shotgun (WGS) entry which is preliminary data.</text>
</comment>
<keyword evidence="2" id="KW-1185">Reference proteome</keyword>
<name>K0T3G5_THAOC</name>
<sequence length="145" mass="16772">MVKKRSLLLTTVEFGGGDGYYSEEETDLDDDEGDCLDSDEETLAPDIEKMKEDYQRADGYVNYFSDFQEPFQYDDDLPIYHVAQISLMKILNYILPATSIKMPLVVVRDFGAKDSVSYLHCLAEHKWGQIFSRSIKSFMDERQQL</sequence>
<reference evidence="1 2" key="1">
    <citation type="journal article" date="2012" name="Genome Biol.">
        <title>Genome and low-iron response of an oceanic diatom adapted to chronic iron limitation.</title>
        <authorList>
            <person name="Lommer M."/>
            <person name="Specht M."/>
            <person name="Roy A.S."/>
            <person name="Kraemer L."/>
            <person name="Andreson R."/>
            <person name="Gutowska M.A."/>
            <person name="Wolf J."/>
            <person name="Bergner S.V."/>
            <person name="Schilhabel M.B."/>
            <person name="Klostermeier U.C."/>
            <person name="Beiko R.G."/>
            <person name="Rosenstiel P."/>
            <person name="Hippler M."/>
            <person name="Laroche J."/>
        </authorList>
    </citation>
    <scope>NUCLEOTIDE SEQUENCE [LARGE SCALE GENOMIC DNA]</scope>
    <source>
        <strain evidence="1 2">CCMP1005</strain>
    </source>
</reference>
<dbReference type="AlphaFoldDB" id="K0T3G5"/>
<proteinExistence type="predicted"/>
<dbReference type="EMBL" id="AGNL01016617">
    <property type="protein sequence ID" value="EJK64977.1"/>
    <property type="molecule type" value="Genomic_DNA"/>
</dbReference>
<gene>
    <name evidence="1" type="ORF">THAOC_14230</name>
</gene>
<protein>
    <submittedName>
        <fullName evidence="1">Uncharacterized protein</fullName>
    </submittedName>
</protein>
<organism evidence="1 2">
    <name type="scientific">Thalassiosira oceanica</name>
    <name type="common">Marine diatom</name>
    <dbReference type="NCBI Taxonomy" id="159749"/>
    <lineage>
        <taxon>Eukaryota</taxon>
        <taxon>Sar</taxon>
        <taxon>Stramenopiles</taxon>
        <taxon>Ochrophyta</taxon>
        <taxon>Bacillariophyta</taxon>
        <taxon>Coscinodiscophyceae</taxon>
        <taxon>Thalassiosirophycidae</taxon>
        <taxon>Thalassiosirales</taxon>
        <taxon>Thalassiosiraceae</taxon>
        <taxon>Thalassiosira</taxon>
    </lineage>
</organism>